<dbReference type="InterPro" id="IPR011250">
    <property type="entry name" value="OMP/PagP_B-barrel"/>
</dbReference>
<evidence type="ECO:0000256" key="1">
    <source>
        <dbReference type="SAM" id="SignalP"/>
    </source>
</evidence>
<dbReference type="Proteomes" id="UP000199031">
    <property type="component" value="Unassembled WGS sequence"/>
</dbReference>
<dbReference type="Gene3D" id="2.40.160.20">
    <property type="match status" value="1"/>
</dbReference>
<feature type="signal peptide" evidence="1">
    <location>
        <begin position="1"/>
        <end position="19"/>
    </location>
</feature>
<evidence type="ECO:0000313" key="3">
    <source>
        <dbReference type="EMBL" id="SFQ25081.1"/>
    </source>
</evidence>
<keyword evidence="1" id="KW-0732">Signal</keyword>
<dbReference type="AlphaFoldDB" id="A0A1I5WZP7"/>
<feature type="chain" id="PRO_5011756935" evidence="1">
    <location>
        <begin position="20"/>
        <end position="276"/>
    </location>
</feature>
<evidence type="ECO:0000313" key="4">
    <source>
        <dbReference type="Proteomes" id="UP000199031"/>
    </source>
</evidence>
<dbReference type="STRING" id="1465490.SAMN05444277_107102"/>
<name>A0A1I5WZP7_9BACT</name>
<protein>
    <submittedName>
        <fullName evidence="3">Outer membrane protein beta-barrel domain-containing protein</fullName>
    </submittedName>
</protein>
<dbReference type="Pfam" id="PF19573">
    <property type="entry name" value="DUF6089"/>
    <property type="match status" value="1"/>
</dbReference>
<feature type="domain" description="DUF6089" evidence="2">
    <location>
        <begin position="2"/>
        <end position="205"/>
    </location>
</feature>
<evidence type="ECO:0000259" key="2">
    <source>
        <dbReference type="Pfam" id="PF19573"/>
    </source>
</evidence>
<keyword evidence="4" id="KW-1185">Reference proteome</keyword>
<organism evidence="3 4">
    <name type="scientific">Parafilimonas terrae</name>
    <dbReference type="NCBI Taxonomy" id="1465490"/>
    <lineage>
        <taxon>Bacteria</taxon>
        <taxon>Pseudomonadati</taxon>
        <taxon>Bacteroidota</taxon>
        <taxon>Chitinophagia</taxon>
        <taxon>Chitinophagales</taxon>
        <taxon>Chitinophagaceae</taxon>
        <taxon>Parafilimonas</taxon>
    </lineage>
</organism>
<dbReference type="SUPFAM" id="SSF56925">
    <property type="entry name" value="OMPA-like"/>
    <property type="match status" value="1"/>
</dbReference>
<sequence length="276" mass="31298">MKRLLFSIVIIAAALTVQAQRTWYITGGLGPMNYFGDLQDKQITLSQASFGGTIGVTYQLTPHFAASLAFSYGAVKADDAKNGWKWVNRNLSFHSSILETAGILQYDLFNIEQSDEHNIAEINPQKITPYIFAGIGMVHYNPWTYDQSGKKVYLQPLGTEAQTSPYALWSVSFPMGVGIKYALSNKIMLSGEFNFRKTLTDYMDDVSIHQYPDTAQLLITHGQEAASLSYRADEIPNNDYKFYGYRGNPNKKDGFYTFVLKISFQLHKEPKFYYPY</sequence>
<dbReference type="OrthoDB" id="654178at2"/>
<dbReference type="EMBL" id="FOXQ01000007">
    <property type="protein sequence ID" value="SFQ25081.1"/>
    <property type="molecule type" value="Genomic_DNA"/>
</dbReference>
<accession>A0A1I5WZP7</accession>
<reference evidence="3 4" key="1">
    <citation type="submission" date="2016-10" db="EMBL/GenBank/DDBJ databases">
        <authorList>
            <person name="de Groot N.N."/>
        </authorList>
    </citation>
    <scope>NUCLEOTIDE SEQUENCE [LARGE SCALE GENOMIC DNA]</scope>
    <source>
        <strain evidence="3 4">DSM 28286</strain>
    </source>
</reference>
<dbReference type="RefSeq" id="WP_090659018.1">
    <property type="nucleotide sequence ID" value="NZ_FOXQ01000007.1"/>
</dbReference>
<gene>
    <name evidence="3" type="ORF">SAMN05444277_107102</name>
</gene>
<dbReference type="InterPro" id="IPR045743">
    <property type="entry name" value="DUF6089"/>
</dbReference>
<proteinExistence type="predicted"/>